<gene>
    <name evidence="1" type="ORF">AVDCRST_MAG20-2102</name>
</gene>
<protein>
    <recommendedName>
        <fullName evidence="2">DUF2332 domain-containing protein</fullName>
    </recommendedName>
</protein>
<sequence length="351" mass="37037">MDDREARRRVASRLRHQAGAPEPLYQPLLRALADDVEAGGPSWRPLAPVAHLPDDDVVPLRLLGAAHRLALTGLAPDYAAHLPTCGGDGDPGAAWHALRDLCASGGLDQGTLQPVQTNEPARAAALLPGFGEVAARTGLPLRLLEVGASAGLLLRFDAYRYEIGQETWGPPASPVQITAAGGAPLGPVEVRARRGCDLRPLDPTRDATLLLSFVWPSDVERFRRLQAALALAATIPVTIDEAGAAAWLEAQLVTPSEGVLTVVYHSIVWQYLSTAERAAARSAIEDAGRRADASAPVAWLRLEPHPEPGAGAELRLTTWPGPGEEVLALCGYHGGPIRWYRGAPGGPAPAA</sequence>
<accession>A0A6J4IHP2</accession>
<dbReference type="EMBL" id="CADCSY010000096">
    <property type="protein sequence ID" value="CAA9250347.1"/>
    <property type="molecule type" value="Genomic_DNA"/>
</dbReference>
<evidence type="ECO:0008006" key="2">
    <source>
        <dbReference type="Google" id="ProtNLM"/>
    </source>
</evidence>
<name>A0A6J4IHP2_9ACTN</name>
<dbReference type="AlphaFoldDB" id="A0A6J4IHP2"/>
<organism evidence="1">
    <name type="scientific">uncultured Acidimicrobiales bacterium</name>
    <dbReference type="NCBI Taxonomy" id="310071"/>
    <lineage>
        <taxon>Bacteria</taxon>
        <taxon>Bacillati</taxon>
        <taxon>Actinomycetota</taxon>
        <taxon>Acidimicrobiia</taxon>
        <taxon>Acidimicrobiales</taxon>
        <taxon>environmental samples</taxon>
    </lineage>
</organism>
<reference evidence="1" key="1">
    <citation type="submission" date="2020-02" db="EMBL/GenBank/DDBJ databases">
        <authorList>
            <person name="Meier V. D."/>
        </authorList>
    </citation>
    <scope>NUCLEOTIDE SEQUENCE</scope>
    <source>
        <strain evidence="1">AVDCRST_MAG20</strain>
    </source>
</reference>
<dbReference type="Pfam" id="PF10094">
    <property type="entry name" value="DUF2332"/>
    <property type="match status" value="1"/>
</dbReference>
<evidence type="ECO:0000313" key="1">
    <source>
        <dbReference type="EMBL" id="CAA9250347.1"/>
    </source>
</evidence>
<dbReference type="InterPro" id="IPR011200">
    <property type="entry name" value="UCP012608"/>
</dbReference>
<proteinExistence type="predicted"/>
<dbReference type="PIRSF" id="PIRSF012608">
    <property type="entry name" value="UCP012608"/>
    <property type="match status" value="1"/>
</dbReference>